<sequence>QDDEYLASLQADREKELKAKEEAEAALAEKQRVEAELSRKLHEEQENERKLAAKEASLPEEPPADDENAVTLLVRMPDGSRRGRRFLKSDKLQCLFDYIDIGRVFEAEKYRLVRPYPRRGFGHEDGRSSFEELGLSSKHEALYLELI</sequence>
<dbReference type="PROSITE" id="PS50033">
    <property type="entry name" value="UBX"/>
    <property type="match status" value="1"/>
</dbReference>
<feature type="region of interest" description="Disordered" evidence="2">
    <location>
        <begin position="1"/>
        <end position="23"/>
    </location>
</feature>
<dbReference type="SUPFAM" id="SSF54236">
    <property type="entry name" value="Ubiquitin-like"/>
    <property type="match status" value="1"/>
</dbReference>
<dbReference type="EMBL" id="AUSU01010244">
    <property type="protein sequence ID" value="EPS57423.1"/>
    <property type="molecule type" value="Genomic_DNA"/>
</dbReference>
<feature type="domain" description="UBX" evidence="3">
    <location>
        <begin position="65"/>
        <end position="143"/>
    </location>
</feature>
<protein>
    <recommendedName>
        <fullName evidence="3">UBX domain-containing protein</fullName>
    </recommendedName>
</protein>
<dbReference type="InterPro" id="IPR001012">
    <property type="entry name" value="UBX_dom"/>
</dbReference>
<evidence type="ECO:0000256" key="1">
    <source>
        <dbReference type="ARBA" id="ARBA00022786"/>
    </source>
</evidence>
<dbReference type="Gene3D" id="3.10.20.90">
    <property type="entry name" value="Phosphatidylinositol 3-kinase Catalytic Subunit, Chain A, domain 1"/>
    <property type="match status" value="1"/>
</dbReference>
<gene>
    <name evidence="4" type="ORF">M569_17395</name>
</gene>
<feature type="compositionally biased region" description="Basic and acidic residues" evidence="2">
    <location>
        <begin position="11"/>
        <end position="23"/>
    </location>
</feature>
<dbReference type="Pfam" id="PF00789">
    <property type="entry name" value="UBX"/>
    <property type="match status" value="1"/>
</dbReference>
<dbReference type="GO" id="GO:0043130">
    <property type="term" value="F:ubiquitin binding"/>
    <property type="evidence" value="ECO:0007669"/>
    <property type="project" value="TreeGrafter"/>
</dbReference>
<comment type="caution">
    <text evidence="4">The sequence shown here is derived from an EMBL/GenBank/DDBJ whole genome shotgun (WGS) entry which is preliminary data.</text>
</comment>
<reference evidence="4 5" key="1">
    <citation type="journal article" date="2013" name="BMC Genomics">
        <title>The miniature genome of a carnivorous plant Genlisea aurea contains a low number of genes and short non-coding sequences.</title>
        <authorList>
            <person name="Leushkin E.V."/>
            <person name="Sutormin R.A."/>
            <person name="Nabieva E.R."/>
            <person name="Penin A.A."/>
            <person name="Kondrashov A.S."/>
            <person name="Logacheva M.D."/>
        </authorList>
    </citation>
    <scope>NUCLEOTIDE SEQUENCE [LARGE SCALE GENOMIC DNA]</scope>
</reference>
<dbReference type="InterPro" id="IPR050730">
    <property type="entry name" value="UBX_domain-protein"/>
</dbReference>
<evidence type="ECO:0000313" key="4">
    <source>
        <dbReference type="EMBL" id="EPS57423.1"/>
    </source>
</evidence>
<dbReference type="InterPro" id="IPR029071">
    <property type="entry name" value="Ubiquitin-like_domsf"/>
</dbReference>
<dbReference type="Proteomes" id="UP000015453">
    <property type="component" value="Unassembled WGS sequence"/>
</dbReference>
<keyword evidence="1" id="KW-0833">Ubl conjugation pathway</keyword>
<keyword evidence="5" id="KW-1185">Reference proteome</keyword>
<feature type="non-terminal residue" evidence="4">
    <location>
        <position position="1"/>
    </location>
</feature>
<dbReference type="PANTHER" id="PTHR23322">
    <property type="entry name" value="FAS-ASSOCIATED PROTEIN"/>
    <property type="match status" value="1"/>
</dbReference>
<evidence type="ECO:0000256" key="2">
    <source>
        <dbReference type="SAM" id="MobiDB-lite"/>
    </source>
</evidence>
<evidence type="ECO:0000259" key="3">
    <source>
        <dbReference type="PROSITE" id="PS50033"/>
    </source>
</evidence>
<evidence type="ECO:0000313" key="5">
    <source>
        <dbReference type="Proteomes" id="UP000015453"/>
    </source>
</evidence>
<dbReference type="CDD" id="cd01767">
    <property type="entry name" value="UBX"/>
    <property type="match status" value="1"/>
</dbReference>
<organism evidence="4 5">
    <name type="scientific">Genlisea aurea</name>
    <dbReference type="NCBI Taxonomy" id="192259"/>
    <lineage>
        <taxon>Eukaryota</taxon>
        <taxon>Viridiplantae</taxon>
        <taxon>Streptophyta</taxon>
        <taxon>Embryophyta</taxon>
        <taxon>Tracheophyta</taxon>
        <taxon>Spermatophyta</taxon>
        <taxon>Magnoliopsida</taxon>
        <taxon>eudicotyledons</taxon>
        <taxon>Gunneridae</taxon>
        <taxon>Pentapetalae</taxon>
        <taxon>asterids</taxon>
        <taxon>lamiids</taxon>
        <taxon>Lamiales</taxon>
        <taxon>Lentibulariaceae</taxon>
        <taxon>Genlisea</taxon>
    </lineage>
</organism>
<feature type="region of interest" description="Disordered" evidence="2">
    <location>
        <begin position="36"/>
        <end position="68"/>
    </location>
</feature>
<name>S8D454_9LAMI</name>
<proteinExistence type="predicted"/>
<dbReference type="OrthoDB" id="1920064at2759"/>
<accession>S8D454</accession>
<dbReference type="AlphaFoldDB" id="S8D454"/>
<dbReference type="SMART" id="SM00166">
    <property type="entry name" value="UBX"/>
    <property type="match status" value="1"/>
</dbReference>
<dbReference type="PANTHER" id="PTHR23322:SF93">
    <property type="entry name" value="UBX DOMAIN-CONTAINING PROTEIN 8"/>
    <property type="match status" value="1"/>
</dbReference>
<feature type="compositionally biased region" description="Basic and acidic residues" evidence="2">
    <location>
        <begin position="36"/>
        <end position="53"/>
    </location>
</feature>